<dbReference type="EMBL" id="GGEC01078717">
    <property type="protein sequence ID" value="MBX59201.1"/>
    <property type="molecule type" value="Transcribed_RNA"/>
</dbReference>
<proteinExistence type="predicted"/>
<organism evidence="1">
    <name type="scientific">Rhizophora mucronata</name>
    <name type="common">Asiatic mangrove</name>
    <dbReference type="NCBI Taxonomy" id="61149"/>
    <lineage>
        <taxon>Eukaryota</taxon>
        <taxon>Viridiplantae</taxon>
        <taxon>Streptophyta</taxon>
        <taxon>Embryophyta</taxon>
        <taxon>Tracheophyta</taxon>
        <taxon>Spermatophyta</taxon>
        <taxon>Magnoliopsida</taxon>
        <taxon>eudicotyledons</taxon>
        <taxon>Gunneridae</taxon>
        <taxon>Pentapetalae</taxon>
        <taxon>rosids</taxon>
        <taxon>fabids</taxon>
        <taxon>Malpighiales</taxon>
        <taxon>Rhizophoraceae</taxon>
        <taxon>Rhizophora</taxon>
    </lineage>
</organism>
<reference evidence="1" key="1">
    <citation type="submission" date="2018-02" db="EMBL/GenBank/DDBJ databases">
        <title>Rhizophora mucronata_Transcriptome.</title>
        <authorList>
            <person name="Meera S.P."/>
            <person name="Sreeshan A."/>
            <person name="Augustine A."/>
        </authorList>
    </citation>
    <scope>NUCLEOTIDE SEQUENCE</scope>
    <source>
        <tissue evidence="1">Leaf</tissue>
    </source>
</reference>
<evidence type="ECO:0000313" key="1">
    <source>
        <dbReference type="EMBL" id="MBX59201.1"/>
    </source>
</evidence>
<name>A0A2P2PWW1_RHIMU</name>
<accession>A0A2P2PWW1</accession>
<sequence>MQSLPSSCCHVVCRFNRLEMAFAYENVLRDILL</sequence>
<protein>
    <submittedName>
        <fullName evidence="1">Uncharacterized protein</fullName>
    </submittedName>
</protein>
<dbReference type="AlphaFoldDB" id="A0A2P2PWW1"/>